<feature type="coiled-coil region" evidence="1">
    <location>
        <begin position="54"/>
        <end position="81"/>
    </location>
</feature>
<dbReference type="Pfam" id="PF00041">
    <property type="entry name" value="fn3"/>
    <property type="match status" value="1"/>
</dbReference>
<name>A0A450S9H1_9GAMM</name>
<dbReference type="EMBL" id="CAADEZ010000061">
    <property type="protein sequence ID" value="VFJ48609.1"/>
    <property type="molecule type" value="Genomic_DNA"/>
</dbReference>
<evidence type="ECO:0000313" key="4">
    <source>
        <dbReference type="EMBL" id="VFJ48983.1"/>
    </source>
</evidence>
<dbReference type="InterPro" id="IPR013783">
    <property type="entry name" value="Ig-like_fold"/>
</dbReference>
<protein>
    <submittedName>
        <fullName evidence="3">Fibronectin type III domain-containing protein</fullName>
    </submittedName>
</protein>
<dbReference type="CDD" id="cd00063">
    <property type="entry name" value="FN3"/>
    <property type="match status" value="1"/>
</dbReference>
<evidence type="ECO:0000313" key="5">
    <source>
        <dbReference type="EMBL" id="VFK14646.1"/>
    </source>
</evidence>
<dbReference type="SMART" id="SM00060">
    <property type="entry name" value="FN3"/>
    <property type="match status" value="1"/>
</dbReference>
<dbReference type="InterPro" id="IPR003961">
    <property type="entry name" value="FN3_dom"/>
</dbReference>
<dbReference type="PROSITE" id="PS50853">
    <property type="entry name" value="FN3"/>
    <property type="match status" value="1"/>
</dbReference>
<dbReference type="AlphaFoldDB" id="A0A450S9H1"/>
<sequence length="203" mass="22042">MPSKFPGSERKFLSLAREMAAGFAANPGTYPAPPVNAADMEIMITSFVDANEGVANARAQVSQAQENKEGVRETLRSAMKRNIRYAENTVNYDDGQLQLIGWSGRRPSETPQPPGRALDLVSPDRGDGWIELTWEAPGEGGKVTAYQVMRRVLGEERWTLAAMSLEPAARLENQESGKKFEFCVVAVNKAGDGPESNVVTAGL</sequence>
<gene>
    <name evidence="3" type="ORF">BECKFM1743A_GA0114220_1006113</name>
    <name evidence="5" type="ORF">BECKFM1743B_GA0114221_103331</name>
    <name evidence="4" type="ORF">BECKFM1743C_GA0114222_1006513</name>
</gene>
<evidence type="ECO:0000313" key="3">
    <source>
        <dbReference type="EMBL" id="VFJ48609.1"/>
    </source>
</evidence>
<feature type="domain" description="Fibronectin type-III" evidence="2">
    <location>
        <begin position="110"/>
        <end position="203"/>
    </location>
</feature>
<accession>A0A450S9H1</accession>
<dbReference type="EMBL" id="CAADFA010000065">
    <property type="protein sequence ID" value="VFJ48983.1"/>
    <property type="molecule type" value="Genomic_DNA"/>
</dbReference>
<proteinExistence type="predicted"/>
<dbReference type="InterPro" id="IPR036116">
    <property type="entry name" value="FN3_sf"/>
</dbReference>
<dbReference type="Gene3D" id="2.60.40.10">
    <property type="entry name" value="Immunoglobulins"/>
    <property type="match status" value="1"/>
</dbReference>
<dbReference type="EMBL" id="CAADFL010000333">
    <property type="protein sequence ID" value="VFK14646.1"/>
    <property type="molecule type" value="Genomic_DNA"/>
</dbReference>
<evidence type="ECO:0000259" key="2">
    <source>
        <dbReference type="PROSITE" id="PS50853"/>
    </source>
</evidence>
<evidence type="ECO:0000256" key="1">
    <source>
        <dbReference type="SAM" id="Coils"/>
    </source>
</evidence>
<keyword evidence="1" id="KW-0175">Coiled coil</keyword>
<reference evidence="3" key="1">
    <citation type="submission" date="2019-02" db="EMBL/GenBank/DDBJ databases">
        <authorList>
            <person name="Gruber-Vodicka R. H."/>
            <person name="Seah K. B. B."/>
        </authorList>
    </citation>
    <scope>NUCLEOTIDE SEQUENCE</scope>
    <source>
        <strain evidence="3">BECK_BZ163</strain>
        <strain evidence="5">BECK_BZ164</strain>
        <strain evidence="4">BECK_BZ165</strain>
    </source>
</reference>
<organism evidence="3">
    <name type="scientific">Candidatus Kentrum sp. FM</name>
    <dbReference type="NCBI Taxonomy" id="2126340"/>
    <lineage>
        <taxon>Bacteria</taxon>
        <taxon>Pseudomonadati</taxon>
        <taxon>Pseudomonadota</taxon>
        <taxon>Gammaproteobacteria</taxon>
        <taxon>Candidatus Kentrum</taxon>
    </lineage>
</organism>
<dbReference type="SUPFAM" id="SSF49265">
    <property type="entry name" value="Fibronectin type III"/>
    <property type="match status" value="1"/>
</dbReference>